<dbReference type="Proteomes" id="UP001486888">
    <property type="component" value="Chromosome"/>
</dbReference>
<dbReference type="Pfam" id="PF04586">
    <property type="entry name" value="Peptidase_S78"/>
    <property type="match status" value="1"/>
</dbReference>
<dbReference type="InterPro" id="IPR054613">
    <property type="entry name" value="Peptidase_S78_dom"/>
</dbReference>
<dbReference type="AlphaFoldDB" id="A0AAU6WGA0"/>
<proteinExistence type="predicted"/>
<dbReference type="NCBIfam" id="TIGR01543">
    <property type="entry name" value="proheadase_HK97"/>
    <property type="match status" value="1"/>
</dbReference>
<dbReference type="GO" id="GO:0006508">
    <property type="term" value="P:proteolysis"/>
    <property type="evidence" value="ECO:0007669"/>
    <property type="project" value="UniProtKB-KW"/>
</dbReference>
<dbReference type="GO" id="GO:0008233">
    <property type="term" value="F:peptidase activity"/>
    <property type="evidence" value="ECO:0007669"/>
    <property type="project" value="UniProtKB-KW"/>
</dbReference>
<evidence type="ECO:0000259" key="4">
    <source>
        <dbReference type="Pfam" id="PF04586"/>
    </source>
</evidence>
<keyword evidence="3" id="KW-0378">Hydrolase</keyword>
<reference evidence="5 6" key="1">
    <citation type="submission" date="2023-05" db="EMBL/GenBank/DDBJ databases">
        <title>Glutamicibacter sp. B1, complete genome.</title>
        <authorList>
            <person name="Long Y.H."/>
            <person name="Fang T."/>
            <person name="Li X.Y."/>
        </authorList>
    </citation>
    <scope>NUCLEOTIDE SEQUENCE [LARGE SCALE GENOMIC DNA]</scope>
    <source>
        <strain evidence="5 6">B1</strain>
    </source>
</reference>
<keyword evidence="1" id="KW-1188">Viral release from host cell</keyword>
<gene>
    <name evidence="5" type="ORF">QMQ05_05740</name>
</gene>
<evidence type="ECO:0000313" key="6">
    <source>
        <dbReference type="Proteomes" id="UP001486888"/>
    </source>
</evidence>
<evidence type="ECO:0000256" key="1">
    <source>
        <dbReference type="ARBA" id="ARBA00022612"/>
    </source>
</evidence>
<evidence type="ECO:0000313" key="5">
    <source>
        <dbReference type="EMBL" id="XAO47025.1"/>
    </source>
</evidence>
<name>A0AAU6WGA0_9MICC</name>
<feature type="domain" description="Prohead serine protease" evidence="4">
    <location>
        <begin position="15"/>
        <end position="166"/>
    </location>
</feature>
<evidence type="ECO:0000256" key="2">
    <source>
        <dbReference type="ARBA" id="ARBA00022670"/>
    </source>
</evidence>
<dbReference type="KEGG" id="gey:QMQ05_05740"/>
<sequence length="239" mass="26279">MKIKDIERRFHTAKIELRASANGIGVLFGYAAVFNRYSQNLGGFVEQVDPAAFNKTLADGGDVLARFNHSDDALLGTLLAETLRLGVDGTGLWYEVDLPDTSVGRDVKALAERGDLRFSSFAFRTMEDDWGYTDEDFPLRTLKAVQLADVAPVVTPAYRDTTTGLRSLAERNELDLEEVRKAAEGNTLASLLHNKEASRAHGHEEKPVDGQGATHPSIGELRAKLDAQSRRAQLAEHML</sequence>
<organism evidence="5 6">
    <name type="scientific">Glutamicibacter ectropisis</name>
    <dbReference type="NCBI Taxonomy" id="3046593"/>
    <lineage>
        <taxon>Bacteria</taxon>
        <taxon>Bacillati</taxon>
        <taxon>Actinomycetota</taxon>
        <taxon>Actinomycetes</taxon>
        <taxon>Micrococcales</taxon>
        <taxon>Micrococcaceae</taxon>
        <taxon>Glutamicibacter</taxon>
    </lineage>
</organism>
<evidence type="ECO:0000256" key="3">
    <source>
        <dbReference type="ARBA" id="ARBA00022801"/>
    </source>
</evidence>
<dbReference type="RefSeq" id="WP_052253607.1">
    <property type="nucleotide sequence ID" value="NZ_CP125942.1"/>
</dbReference>
<protein>
    <submittedName>
        <fullName evidence="5">HK97 family phage prohead protease</fullName>
    </submittedName>
</protein>
<keyword evidence="2 5" id="KW-0645">Protease</keyword>
<accession>A0AAU6WGA0</accession>
<keyword evidence="6" id="KW-1185">Reference proteome</keyword>
<dbReference type="InterPro" id="IPR006433">
    <property type="entry name" value="Prohead_protease"/>
</dbReference>
<dbReference type="EMBL" id="CP125942">
    <property type="protein sequence ID" value="XAO47025.1"/>
    <property type="molecule type" value="Genomic_DNA"/>
</dbReference>